<dbReference type="PANTHER" id="PTHR34501:SF9">
    <property type="entry name" value="MAJOR OUTER MEMBRANE PROTEIN P.IA"/>
    <property type="match status" value="1"/>
</dbReference>
<dbReference type="InterPro" id="IPR050298">
    <property type="entry name" value="Gram-neg_bact_OMP"/>
</dbReference>
<feature type="chain" id="PRO_5046375651" evidence="11">
    <location>
        <begin position="21"/>
        <end position="326"/>
    </location>
</feature>
<name>A0ABN6PHD2_9BURK</name>
<keyword evidence="6 11" id="KW-0732">Signal</keyword>
<dbReference type="Pfam" id="PF13609">
    <property type="entry name" value="Porin_4"/>
    <property type="match status" value="1"/>
</dbReference>
<evidence type="ECO:0000256" key="8">
    <source>
        <dbReference type="ARBA" id="ARBA00023114"/>
    </source>
</evidence>
<keyword evidence="10" id="KW-0998">Cell outer membrane</keyword>
<dbReference type="InterPro" id="IPR033900">
    <property type="entry name" value="Gram_neg_porin_domain"/>
</dbReference>
<evidence type="ECO:0000256" key="5">
    <source>
        <dbReference type="ARBA" id="ARBA00022692"/>
    </source>
</evidence>
<gene>
    <name evidence="13" type="ORF">CATMQ487_13700</name>
</gene>
<evidence type="ECO:0000256" key="2">
    <source>
        <dbReference type="ARBA" id="ARBA00011233"/>
    </source>
</evidence>
<protein>
    <submittedName>
        <fullName evidence="13">Porin</fullName>
    </submittedName>
</protein>
<evidence type="ECO:0000313" key="13">
    <source>
        <dbReference type="EMBL" id="BDI04400.1"/>
    </source>
</evidence>
<keyword evidence="3" id="KW-0813">Transport</keyword>
<evidence type="ECO:0000256" key="10">
    <source>
        <dbReference type="ARBA" id="ARBA00023237"/>
    </source>
</evidence>
<evidence type="ECO:0000256" key="6">
    <source>
        <dbReference type="ARBA" id="ARBA00022729"/>
    </source>
</evidence>
<evidence type="ECO:0000259" key="12">
    <source>
        <dbReference type="Pfam" id="PF13609"/>
    </source>
</evidence>
<reference evidence="13" key="1">
    <citation type="submission" date="2022-04" db="EMBL/GenBank/DDBJ databases">
        <title>Whole genome sequence of Sphaerotilus sp. FB-5.</title>
        <authorList>
            <person name="Takeda M."/>
            <person name="Narihara S."/>
            <person name="Akimoto M."/>
            <person name="Akimoto R."/>
            <person name="Nishiyashiki S."/>
            <person name="Murakami T."/>
        </authorList>
    </citation>
    <scope>NUCLEOTIDE SEQUENCE</scope>
    <source>
        <strain evidence="13">FB-5</strain>
    </source>
</reference>
<feature type="domain" description="Porin" evidence="12">
    <location>
        <begin position="7"/>
        <end position="308"/>
    </location>
</feature>
<accession>A0ABN6PHD2</accession>
<dbReference type="EMBL" id="AP025730">
    <property type="protein sequence ID" value="BDI04400.1"/>
    <property type="molecule type" value="Genomic_DNA"/>
</dbReference>
<keyword evidence="4" id="KW-1134">Transmembrane beta strand</keyword>
<evidence type="ECO:0000256" key="7">
    <source>
        <dbReference type="ARBA" id="ARBA00023065"/>
    </source>
</evidence>
<dbReference type="PANTHER" id="PTHR34501">
    <property type="entry name" value="PROTEIN YDDL-RELATED"/>
    <property type="match status" value="1"/>
</dbReference>
<sequence>MKKSLLALAVLGAFAGAASAQSSVTLYGLVDANVGKDFGSADKRMGYGAVPRLGVRGVEDLGGGLGAIFQMEHRFDTGNGLIVGNTTNQMWNARAYVGLQGAFGKIQLGREYTQAFWQQLGADPWGWDTVASTLTSGWTGGGVAGMRLNNSITYSIAAAGFSFGAQIAESNENGGANAAKTGFDKAAKKPFNLGVAYDIGGLSVGVGYENPGDADDKWTTVRASYKFGAVKVGGFYGTGTQADADKVKSFMLTVTADVGAGQIRAAYGDRKVDPVGAVGSASDMKGFALGYHHAVSKRTTLYVDYGNNSKLATEKNAYDFGVKHAF</sequence>
<keyword evidence="9" id="KW-0472">Membrane</keyword>
<keyword evidence="7" id="KW-0406">Ion transport</keyword>
<organism evidence="13 14">
    <name type="scientific">Sphaerotilus microaerophilus</name>
    <dbReference type="NCBI Taxonomy" id="2914710"/>
    <lineage>
        <taxon>Bacteria</taxon>
        <taxon>Pseudomonadati</taxon>
        <taxon>Pseudomonadota</taxon>
        <taxon>Betaproteobacteria</taxon>
        <taxon>Burkholderiales</taxon>
        <taxon>Sphaerotilaceae</taxon>
        <taxon>Sphaerotilus</taxon>
    </lineage>
</organism>
<evidence type="ECO:0000313" key="14">
    <source>
        <dbReference type="Proteomes" id="UP001057498"/>
    </source>
</evidence>
<dbReference type="CDD" id="cd00342">
    <property type="entry name" value="gram_neg_porins"/>
    <property type="match status" value="1"/>
</dbReference>
<keyword evidence="5" id="KW-0812">Transmembrane</keyword>
<comment type="subcellular location">
    <subcellularLocation>
        <location evidence="1">Cell outer membrane</location>
        <topology evidence="1">Multi-pass membrane protein</topology>
    </subcellularLocation>
</comment>
<evidence type="ECO:0000256" key="3">
    <source>
        <dbReference type="ARBA" id="ARBA00022448"/>
    </source>
</evidence>
<feature type="signal peptide" evidence="11">
    <location>
        <begin position="1"/>
        <end position="20"/>
    </location>
</feature>
<evidence type="ECO:0000256" key="11">
    <source>
        <dbReference type="SAM" id="SignalP"/>
    </source>
</evidence>
<evidence type="ECO:0000256" key="1">
    <source>
        <dbReference type="ARBA" id="ARBA00004571"/>
    </source>
</evidence>
<dbReference type="Gene3D" id="2.40.160.10">
    <property type="entry name" value="Porin"/>
    <property type="match status" value="1"/>
</dbReference>
<proteinExistence type="predicted"/>
<dbReference type="Proteomes" id="UP001057498">
    <property type="component" value="Chromosome"/>
</dbReference>
<keyword evidence="8" id="KW-0626">Porin</keyword>
<dbReference type="SUPFAM" id="SSF56935">
    <property type="entry name" value="Porins"/>
    <property type="match status" value="1"/>
</dbReference>
<evidence type="ECO:0000256" key="4">
    <source>
        <dbReference type="ARBA" id="ARBA00022452"/>
    </source>
</evidence>
<dbReference type="RefSeq" id="WP_251972525.1">
    <property type="nucleotide sequence ID" value="NZ_AP025730.1"/>
</dbReference>
<dbReference type="InterPro" id="IPR023614">
    <property type="entry name" value="Porin_dom_sf"/>
</dbReference>
<comment type="subunit">
    <text evidence="2">Homotrimer.</text>
</comment>
<evidence type="ECO:0000256" key="9">
    <source>
        <dbReference type="ARBA" id="ARBA00023136"/>
    </source>
</evidence>
<keyword evidence="14" id="KW-1185">Reference proteome</keyword>